<dbReference type="AlphaFoldDB" id="A0A6P8YD74"/>
<dbReference type="InParanoid" id="A0A6P8YD74"/>
<name>A0A6P8YD74_THRPL</name>
<evidence type="ECO:0000256" key="1">
    <source>
        <dbReference type="SAM" id="Phobius"/>
    </source>
</evidence>
<feature type="transmembrane region" description="Helical" evidence="1">
    <location>
        <begin position="102"/>
        <end position="123"/>
    </location>
</feature>
<protein>
    <submittedName>
        <fullName evidence="3">Uncharacterized protein LOC117641261</fullName>
    </submittedName>
</protein>
<evidence type="ECO:0000313" key="2">
    <source>
        <dbReference type="Proteomes" id="UP000515158"/>
    </source>
</evidence>
<keyword evidence="2" id="KW-1185">Reference proteome</keyword>
<accession>A0A6P8YD74</accession>
<dbReference type="Proteomes" id="UP000515158">
    <property type="component" value="Unplaced"/>
</dbReference>
<dbReference type="RefSeq" id="XP_034234316.1">
    <property type="nucleotide sequence ID" value="XM_034378425.1"/>
</dbReference>
<dbReference type="GeneID" id="117641261"/>
<keyword evidence="1" id="KW-0812">Transmembrane</keyword>
<gene>
    <name evidence="3" type="primary">LOC117641261</name>
</gene>
<keyword evidence="1" id="KW-0472">Membrane</keyword>
<feature type="transmembrane region" description="Helical" evidence="1">
    <location>
        <begin position="155"/>
        <end position="175"/>
    </location>
</feature>
<sequence length="189" mass="21552">MEGYSQHRRLRWPESKRVLRPRSRRKPSVVYEMMPLLWTLRFLLMLPVSINAQGSLRFKWVSLPTALTLAVWLLLAVLAYYQVRFHLDPVSDDRKHFHVWDLVLQYGAAISFSYVAFLPYTSWATAGRAVDLFGQWRRVEVQVATLREGAAVVRLRAWATALSVVCFAVPVVFGVGASPTTCWPPCSGT</sequence>
<feature type="transmembrane region" description="Helical" evidence="1">
    <location>
        <begin position="62"/>
        <end position="81"/>
    </location>
</feature>
<proteinExistence type="predicted"/>
<evidence type="ECO:0000313" key="3">
    <source>
        <dbReference type="RefSeq" id="XP_034234316.1"/>
    </source>
</evidence>
<keyword evidence="1" id="KW-1133">Transmembrane helix</keyword>
<organism evidence="3">
    <name type="scientific">Thrips palmi</name>
    <name type="common">Melon thrips</name>
    <dbReference type="NCBI Taxonomy" id="161013"/>
    <lineage>
        <taxon>Eukaryota</taxon>
        <taxon>Metazoa</taxon>
        <taxon>Ecdysozoa</taxon>
        <taxon>Arthropoda</taxon>
        <taxon>Hexapoda</taxon>
        <taxon>Insecta</taxon>
        <taxon>Pterygota</taxon>
        <taxon>Neoptera</taxon>
        <taxon>Paraneoptera</taxon>
        <taxon>Thysanoptera</taxon>
        <taxon>Terebrantia</taxon>
        <taxon>Thripoidea</taxon>
        <taxon>Thripidae</taxon>
        <taxon>Thrips</taxon>
    </lineage>
</organism>
<dbReference type="KEGG" id="tpal:117641261"/>
<reference evidence="3" key="1">
    <citation type="submission" date="2025-08" db="UniProtKB">
        <authorList>
            <consortium name="RefSeq"/>
        </authorList>
    </citation>
    <scope>IDENTIFICATION</scope>
    <source>
        <tissue evidence="3">Total insect</tissue>
    </source>
</reference>